<protein>
    <submittedName>
        <fullName evidence="1">Uncharacterized protein</fullName>
    </submittedName>
</protein>
<proteinExistence type="predicted"/>
<reference evidence="2" key="1">
    <citation type="journal article" date="2021" name="Science">
        <title>Hunting the eagle killer: A cyanobacterial neurotoxin causes vacuolar myelinopathy.</title>
        <authorList>
            <person name="Breinlinger S."/>
            <person name="Phillips T.J."/>
            <person name="Haram B.N."/>
            <person name="Mares J."/>
            <person name="Martinez Yerena J.A."/>
            <person name="Hrouzek P."/>
            <person name="Sobotka R."/>
            <person name="Henderson W.M."/>
            <person name="Schmieder P."/>
            <person name="Williams S.M."/>
            <person name="Lauderdale J.D."/>
            <person name="Wilde H.D."/>
            <person name="Gerrin W."/>
            <person name="Kust A."/>
            <person name="Washington J.W."/>
            <person name="Wagner C."/>
            <person name="Geier B."/>
            <person name="Liebeke M."/>
            <person name="Enke H."/>
            <person name="Niedermeyer T.H.J."/>
            <person name="Wilde S.B."/>
        </authorList>
    </citation>
    <scope>NUCLEOTIDE SEQUENCE [LARGE SCALE GENOMIC DNA]</scope>
    <source>
        <strain evidence="2">Thurmond2011</strain>
    </source>
</reference>
<sequence length="115" mass="13052">MLLSIDNLGQLLVIEAKRDDLDYGFTQLIAELIALDLWERSPKVEQQPELVGAITTGQIWQFALLDRNAKHIDQGLDSYVLPRDIETLLRILAQSLIFKLGNRSVVTLTRLPKQV</sequence>
<gene>
    <name evidence="1" type="ORF">G7B40_030140</name>
</gene>
<dbReference type="AlphaFoldDB" id="A0AAP5MCV0"/>
<dbReference type="RefSeq" id="WP_208342699.1">
    <property type="nucleotide sequence ID" value="NZ_CAWQFN010000179.1"/>
</dbReference>
<evidence type="ECO:0000313" key="1">
    <source>
        <dbReference type="EMBL" id="MDR9898788.1"/>
    </source>
</evidence>
<comment type="caution">
    <text evidence="1">The sequence shown here is derived from an EMBL/GenBank/DDBJ whole genome shotgun (WGS) entry which is preliminary data.</text>
</comment>
<dbReference type="EMBL" id="JAALHA020000020">
    <property type="protein sequence ID" value="MDR9898788.1"/>
    <property type="molecule type" value="Genomic_DNA"/>
</dbReference>
<keyword evidence="2" id="KW-1185">Reference proteome</keyword>
<organism evidence="1 2">
    <name type="scientific">Aetokthonos hydrillicola Thurmond2011</name>
    <dbReference type="NCBI Taxonomy" id="2712845"/>
    <lineage>
        <taxon>Bacteria</taxon>
        <taxon>Bacillati</taxon>
        <taxon>Cyanobacteriota</taxon>
        <taxon>Cyanophyceae</taxon>
        <taxon>Nostocales</taxon>
        <taxon>Hapalosiphonaceae</taxon>
        <taxon>Aetokthonos</taxon>
    </lineage>
</organism>
<accession>A0AAP5MCV0</accession>
<evidence type="ECO:0000313" key="2">
    <source>
        <dbReference type="Proteomes" id="UP000667802"/>
    </source>
</evidence>
<name>A0AAP5MCV0_9CYAN</name>
<dbReference type="Proteomes" id="UP000667802">
    <property type="component" value="Unassembled WGS sequence"/>
</dbReference>